<dbReference type="Proteomes" id="UP001234581">
    <property type="component" value="Unassembled WGS sequence"/>
</dbReference>
<comment type="caution">
    <text evidence="2">The sequence shown here is derived from an EMBL/GenBank/DDBJ whole genome shotgun (WGS) entry which is preliminary data.</text>
</comment>
<evidence type="ECO:0000313" key="2">
    <source>
        <dbReference type="EMBL" id="KAJ8656903.1"/>
    </source>
</evidence>
<dbReference type="AlphaFoldDB" id="A0AAD7XXS9"/>
<feature type="transmembrane region" description="Helical" evidence="1">
    <location>
        <begin position="89"/>
        <end position="110"/>
    </location>
</feature>
<evidence type="ECO:0000313" key="3">
    <source>
        <dbReference type="Proteomes" id="UP001234581"/>
    </source>
</evidence>
<accession>A0AAD7XXS9</accession>
<feature type="transmembrane region" description="Helical" evidence="1">
    <location>
        <begin position="66"/>
        <end position="83"/>
    </location>
</feature>
<dbReference type="RefSeq" id="XP_058341816.1">
    <property type="nucleotide sequence ID" value="XM_058487516.1"/>
</dbReference>
<evidence type="ECO:0000256" key="1">
    <source>
        <dbReference type="SAM" id="Phobius"/>
    </source>
</evidence>
<gene>
    <name evidence="2" type="ORF">O0I10_007500</name>
</gene>
<dbReference type="GeneID" id="83214909"/>
<sequence length="214" mass="23801">MLLAHRIGCPSRIVSVTHYSTKQIPKKAAGAFTSNKYITQPVAGTIANKTLVYIGPFAETMQRYKMVASLFGACGLCAVPALLSTGQPSIVSVVLAGTSAMAPALFIHWYTRNVATKLIVYDDVKTVEQQRRRPREINAGKWIGIETSSLLGRLRENNMWLSDLTTTHGDKVITWQSSKRRYVFERAVIEADPYLQGLDQCISRKKSHVNDSKQ</sequence>
<protein>
    <submittedName>
        <fullName evidence="2">Uncharacterized protein</fullName>
    </submittedName>
</protein>
<name>A0AAD7XXS9_9FUNG</name>
<keyword evidence="1" id="KW-0812">Transmembrane</keyword>
<keyword evidence="1" id="KW-1133">Transmembrane helix</keyword>
<keyword evidence="1" id="KW-0472">Membrane</keyword>
<dbReference type="EMBL" id="JARTCD010000036">
    <property type="protein sequence ID" value="KAJ8656903.1"/>
    <property type="molecule type" value="Genomic_DNA"/>
</dbReference>
<keyword evidence="3" id="KW-1185">Reference proteome</keyword>
<proteinExistence type="predicted"/>
<organism evidence="2 3">
    <name type="scientific">Lichtheimia ornata</name>
    <dbReference type="NCBI Taxonomy" id="688661"/>
    <lineage>
        <taxon>Eukaryota</taxon>
        <taxon>Fungi</taxon>
        <taxon>Fungi incertae sedis</taxon>
        <taxon>Mucoromycota</taxon>
        <taxon>Mucoromycotina</taxon>
        <taxon>Mucoromycetes</taxon>
        <taxon>Mucorales</taxon>
        <taxon>Lichtheimiaceae</taxon>
        <taxon>Lichtheimia</taxon>
    </lineage>
</organism>
<reference evidence="2 3" key="1">
    <citation type="submission" date="2023-03" db="EMBL/GenBank/DDBJ databases">
        <title>Genome sequence of Lichtheimia ornata CBS 291.66.</title>
        <authorList>
            <person name="Mohabir J.T."/>
            <person name="Shea T.P."/>
            <person name="Kurbessoian T."/>
            <person name="Berby B."/>
            <person name="Fontaine J."/>
            <person name="Livny J."/>
            <person name="Gnirke A."/>
            <person name="Stajich J.E."/>
            <person name="Cuomo C.A."/>
        </authorList>
    </citation>
    <scope>NUCLEOTIDE SEQUENCE [LARGE SCALE GENOMIC DNA]</scope>
    <source>
        <strain evidence="2">CBS 291.66</strain>
    </source>
</reference>